<feature type="transmembrane region" description="Helical" evidence="2">
    <location>
        <begin position="107"/>
        <end position="124"/>
    </location>
</feature>
<dbReference type="SUPFAM" id="SSF54680">
    <property type="entry name" value="Pyrimidine nucleoside phosphorylase C-terminal domain"/>
    <property type="match status" value="1"/>
</dbReference>
<evidence type="ECO:0000313" key="4">
    <source>
        <dbReference type="Proteomes" id="UP000317638"/>
    </source>
</evidence>
<dbReference type="Proteomes" id="UP000317638">
    <property type="component" value="Unassembled WGS sequence"/>
</dbReference>
<name>A0A553JYY9_9ACTN</name>
<dbReference type="RefSeq" id="WP_143938416.1">
    <property type="nucleotide sequence ID" value="NZ_VKKG01000004.1"/>
</dbReference>
<sequence>MGRLRAALASVPDRFWFVPALFIAAAILLAQVLVGADRAQLPMPGILEEFVFDTGVDGARALLTAVASFLGVAGTAFSITISVISTASTTYGPRLVRNFMGDRNNQVVLGVLVATFVYTLLVLRTIRSETADGASFVPHLAVNVAILLGILDVFLFVWFIHHIADSIQVETLVRGAREDFVRAVGSNWLDPSDDGVASASPPREGGDVVTLGRGGYLTSIDARDLADDLADAGATVRLLKRVGDQVTTDEPLAVVWPAGSGAQVESTVRDHVHVGPSRTPSQDVRFAEQQVVELAVRALSPGTNDPYTAVNAVEEVAVGILEEVGRPQGGNALLDGAGTVRLHLRPVTTEEIVDMPFSHLRPYALGSRIVLEALADLAARIETAAIAPATARRAREHVGTLVGEAAGVLAPADLTLLEDYVAASRRRSISPPPARP</sequence>
<comment type="caution">
    <text evidence="3">The sequence shown here is derived from an EMBL/GenBank/DDBJ whole genome shotgun (WGS) entry which is preliminary data.</text>
</comment>
<dbReference type="GO" id="GO:0016763">
    <property type="term" value="F:pentosyltransferase activity"/>
    <property type="evidence" value="ECO:0007669"/>
    <property type="project" value="InterPro"/>
</dbReference>
<feature type="transmembrane region" description="Helical" evidence="2">
    <location>
        <begin position="62"/>
        <end position="87"/>
    </location>
</feature>
<gene>
    <name evidence="3" type="ORF">FOJ82_10335</name>
</gene>
<dbReference type="GO" id="GO:0006213">
    <property type="term" value="P:pyrimidine nucleoside metabolic process"/>
    <property type="evidence" value="ECO:0007669"/>
    <property type="project" value="InterPro"/>
</dbReference>
<organism evidence="3 4">
    <name type="scientific">Tessaracoccus rhinocerotis</name>
    <dbReference type="NCBI Taxonomy" id="1689449"/>
    <lineage>
        <taxon>Bacteria</taxon>
        <taxon>Bacillati</taxon>
        <taxon>Actinomycetota</taxon>
        <taxon>Actinomycetes</taxon>
        <taxon>Propionibacteriales</taxon>
        <taxon>Propionibacteriaceae</taxon>
        <taxon>Tessaracoccus</taxon>
    </lineage>
</organism>
<keyword evidence="1" id="KW-0808">Transferase</keyword>
<dbReference type="InterPro" id="IPR036566">
    <property type="entry name" value="PYNP-like_C_sf"/>
</dbReference>
<dbReference type="OrthoDB" id="2955631at2"/>
<evidence type="ECO:0000313" key="3">
    <source>
        <dbReference type="EMBL" id="TRY17676.1"/>
    </source>
</evidence>
<dbReference type="EMBL" id="VKKG01000004">
    <property type="protein sequence ID" value="TRY17676.1"/>
    <property type="molecule type" value="Genomic_DNA"/>
</dbReference>
<protein>
    <submittedName>
        <fullName evidence="3">DUF2254 domain-containing protein</fullName>
    </submittedName>
</protein>
<feature type="transmembrane region" description="Helical" evidence="2">
    <location>
        <begin position="15"/>
        <end position="34"/>
    </location>
</feature>
<accession>A0A553JYY9</accession>
<keyword evidence="4" id="KW-1185">Reference proteome</keyword>
<dbReference type="Pfam" id="PF10011">
    <property type="entry name" value="DUF2254"/>
    <property type="match status" value="1"/>
</dbReference>
<feature type="transmembrane region" description="Helical" evidence="2">
    <location>
        <begin position="136"/>
        <end position="160"/>
    </location>
</feature>
<keyword evidence="2" id="KW-0472">Membrane</keyword>
<dbReference type="InterPro" id="IPR018723">
    <property type="entry name" value="DUF2254_membrane"/>
</dbReference>
<evidence type="ECO:0000256" key="1">
    <source>
        <dbReference type="ARBA" id="ARBA00022679"/>
    </source>
</evidence>
<proteinExistence type="predicted"/>
<keyword evidence="2" id="KW-0812">Transmembrane</keyword>
<evidence type="ECO:0000256" key="2">
    <source>
        <dbReference type="SAM" id="Phobius"/>
    </source>
</evidence>
<dbReference type="AlphaFoldDB" id="A0A553JYY9"/>
<reference evidence="3 4" key="1">
    <citation type="submission" date="2019-07" db="EMBL/GenBank/DDBJ databases">
        <authorList>
            <person name="Zhou L.-Y."/>
        </authorList>
    </citation>
    <scope>NUCLEOTIDE SEQUENCE [LARGE SCALE GENOMIC DNA]</scope>
    <source>
        <strain evidence="3 4">YIM 101269</strain>
    </source>
</reference>
<keyword evidence="2" id="KW-1133">Transmembrane helix</keyword>